<dbReference type="Pfam" id="PF02517">
    <property type="entry name" value="Rce1-like"/>
    <property type="match status" value="1"/>
</dbReference>
<organism evidence="3 4">
    <name type="scientific">Actinoplanes palleronii</name>
    <dbReference type="NCBI Taxonomy" id="113570"/>
    <lineage>
        <taxon>Bacteria</taxon>
        <taxon>Bacillati</taxon>
        <taxon>Actinomycetota</taxon>
        <taxon>Actinomycetes</taxon>
        <taxon>Micromonosporales</taxon>
        <taxon>Micromonosporaceae</taxon>
        <taxon>Actinoplanes</taxon>
    </lineage>
</organism>
<dbReference type="InterPro" id="IPR003675">
    <property type="entry name" value="Rce1/LyrA-like_dom"/>
</dbReference>
<keyword evidence="1" id="KW-1133">Transmembrane helix</keyword>
<feature type="domain" description="CAAX prenyl protease 2/Lysostaphin resistance protein A-like" evidence="2">
    <location>
        <begin position="140"/>
        <end position="224"/>
    </location>
</feature>
<accession>A0ABQ4BKG5</accession>
<dbReference type="EMBL" id="BOMS01000120">
    <property type="protein sequence ID" value="GIE71163.1"/>
    <property type="molecule type" value="Genomic_DNA"/>
</dbReference>
<feature type="transmembrane region" description="Helical" evidence="1">
    <location>
        <begin position="216"/>
        <end position="234"/>
    </location>
</feature>
<name>A0ABQ4BKG5_9ACTN</name>
<evidence type="ECO:0000313" key="4">
    <source>
        <dbReference type="Proteomes" id="UP000624709"/>
    </source>
</evidence>
<keyword evidence="3" id="KW-0645">Protease</keyword>
<gene>
    <name evidence="3" type="ORF">Apa02nite_072710</name>
</gene>
<keyword evidence="4" id="KW-1185">Reference proteome</keyword>
<evidence type="ECO:0000259" key="2">
    <source>
        <dbReference type="Pfam" id="PF02517"/>
    </source>
</evidence>
<protein>
    <submittedName>
        <fullName evidence="3">CAAX protease family protein</fullName>
    </submittedName>
</protein>
<dbReference type="RefSeq" id="WP_203829064.1">
    <property type="nucleotide sequence ID" value="NZ_BAAATY010000038.1"/>
</dbReference>
<evidence type="ECO:0000313" key="3">
    <source>
        <dbReference type="EMBL" id="GIE71163.1"/>
    </source>
</evidence>
<evidence type="ECO:0000256" key="1">
    <source>
        <dbReference type="SAM" id="Phobius"/>
    </source>
</evidence>
<comment type="caution">
    <text evidence="3">The sequence shown here is derived from an EMBL/GenBank/DDBJ whole genome shotgun (WGS) entry which is preliminary data.</text>
</comment>
<dbReference type="GO" id="GO:0008233">
    <property type="term" value="F:peptidase activity"/>
    <property type="evidence" value="ECO:0007669"/>
    <property type="project" value="UniProtKB-KW"/>
</dbReference>
<dbReference type="Proteomes" id="UP000624709">
    <property type="component" value="Unassembled WGS sequence"/>
</dbReference>
<keyword evidence="3" id="KW-0378">Hydrolase</keyword>
<feature type="transmembrane region" description="Helical" evidence="1">
    <location>
        <begin position="97"/>
        <end position="118"/>
    </location>
</feature>
<feature type="transmembrane region" description="Helical" evidence="1">
    <location>
        <begin position="60"/>
        <end position="85"/>
    </location>
</feature>
<keyword evidence="1" id="KW-0812">Transmembrane</keyword>
<feature type="transmembrane region" description="Helical" evidence="1">
    <location>
        <begin position="35"/>
        <end position="54"/>
    </location>
</feature>
<reference evidence="3 4" key="1">
    <citation type="submission" date="2021-01" db="EMBL/GenBank/DDBJ databases">
        <title>Whole genome shotgun sequence of Actinoplanes palleronii NBRC 14916.</title>
        <authorList>
            <person name="Komaki H."/>
            <person name="Tamura T."/>
        </authorList>
    </citation>
    <scope>NUCLEOTIDE SEQUENCE [LARGE SCALE GENOMIC DNA]</scope>
    <source>
        <strain evidence="3 4">NBRC 14916</strain>
    </source>
</reference>
<feature type="transmembrane region" description="Helical" evidence="1">
    <location>
        <begin position="177"/>
        <end position="204"/>
    </location>
</feature>
<sequence>MTWLTHTRDVLASSFVDRVERDHQQSDREFRRRRIVAALTLVAGAILLGVSLSVRPGDAVFYPLTVLVALTWIGGALLSGPLHLGWTPFRGRLRRPIVVPVLTGLVIAAVFVAGSLVVREVPALRDPVNSVLAHARYGAIVPITAITVLNGIAEEVFFRGALFAAIGRRWAVPISTVVYAAATLATGNPMLVFAAALLGLILALQRRATGGILAPILTHITWSTTMLFVLPAVVHP</sequence>
<dbReference type="GO" id="GO:0006508">
    <property type="term" value="P:proteolysis"/>
    <property type="evidence" value="ECO:0007669"/>
    <property type="project" value="UniProtKB-KW"/>
</dbReference>
<keyword evidence="1" id="KW-0472">Membrane</keyword>
<proteinExistence type="predicted"/>